<evidence type="ECO:0000313" key="4">
    <source>
        <dbReference type="Proteomes" id="UP000249091"/>
    </source>
</evidence>
<evidence type="ECO:0000256" key="1">
    <source>
        <dbReference type="SAM" id="MobiDB-lite"/>
    </source>
</evidence>
<protein>
    <submittedName>
        <fullName evidence="3">PadR family transcriptional regulator</fullName>
    </submittedName>
</protein>
<dbReference type="AlphaFoldDB" id="A0A2X4UCA3"/>
<reference evidence="3 4" key="1">
    <citation type="submission" date="2018-06" db="EMBL/GenBank/DDBJ databases">
        <authorList>
            <consortium name="Pathogen Informatics"/>
            <person name="Doyle S."/>
        </authorList>
    </citation>
    <scope>NUCLEOTIDE SEQUENCE [LARGE SCALE GENOMIC DNA]</scope>
    <source>
        <strain evidence="3 4">NCTC10994</strain>
    </source>
</reference>
<dbReference type="Proteomes" id="UP000249091">
    <property type="component" value="Chromosome 1"/>
</dbReference>
<evidence type="ECO:0000259" key="2">
    <source>
        <dbReference type="Pfam" id="PF03551"/>
    </source>
</evidence>
<dbReference type="PANTHER" id="PTHR43252:SF6">
    <property type="entry name" value="NEGATIVE TRANSCRIPTION REGULATOR PADR"/>
    <property type="match status" value="1"/>
</dbReference>
<feature type="compositionally biased region" description="Polar residues" evidence="1">
    <location>
        <begin position="234"/>
        <end position="246"/>
    </location>
</feature>
<dbReference type="EMBL" id="LS483468">
    <property type="protein sequence ID" value="SQI36239.1"/>
    <property type="molecule type" value="Genomic_DNA"/>
</dbReference>
<feature type="region of interest" description="Disordered" evidence="1">
    <location>
        <begin position="208"/>
        <end position="246"/>
    </location>
</feature>
<name>A0A2X4UCA3_9NOCA</name>
<accession>A0A2X4UCA3</accession>
<dbReference type="SUPFAM" id="SSF46785">
    <property type="entry name" value="Winged helix' DNA-binding domain"/>
    <property type="match status" value="1"/>
</dbReference>
<gene>
    <name evidence="3" type="ORF">NCTC10994_03284</name>
</gene>
<keyword evidence="4" id="KW-1185">Reference proteome</keyword>
<dbReference type="PANTHER" id="PTHR43252">
    <property type="entry name" value="TRANSCRIPTIONAL REGULATOR YQJI"/>
    <property type="match status" value="1"/>
</dbReference>
<dbReference type="InterPro" id="IPR036390">
    <property type="entry name" value="WH_DNA-bd_sf"/>
</dbReference>
<dbReference type="STRING" id="1219011.GCA_001895045_03448"/>
<dbReference type="Pfam" id="PF03551">
    <property type="entry name" value="PadR"/>
    <property type="match status" value="1"/>
</dbReference>
<organism evidence="3 4">
    <name type="scientific">Rhodococcus coprophilus</name>
    <dbReference type="NCBI Taxonomy" id="38310"/>
    <lineage>
        <taxon>Bacteria</taxon>
        <taxon>Bacillati</taxon>
        <taxon>Actinomycetota</taxon>
        <taxon>Actinomycetes</taxon>
        <taxon>Mycobacteriales</taxon>
        <taxon>Nocardiaceae</taxon>
        <taxon>Rhodococcus</taxon>
    </lineage>
</organism>
<dbReference type="KEGG" id="rcr:NCTC10994_03284"/>
<proteinExistence type="predicted"/>
<sequence>MVHCRCYAFVVSEPESEQYPALPPTSWAVLGMLSFGEELTGNELKKWADWSIGFYYWSPSVSQVYAELKKLEKLGLVQSRLVNEPGTRGRRLYAITESGIDAVRTWSREAPVEMPVLKHGVMLRMYMGHLNDPDQLKAIVREHIVNLEDKLRRAGEHAEHSDREPGWAFSQMSLRWAERYFRAEIELSNELLDDIDRAAAQFARSDIDDLGLPRPRNPGSWNGVSEGLGGDNVEPSSTNEADTQAY</sequence>
<evidence type="ECO:0000313" key="3">
    <source>
        <dbReference type="EMBL" id="SQI36239.1"/>
    </source>
</evidence>
<feature type="domain" description="Transcription regulator PadR N-terminal" evidence="2">
    <location>
        <begin position="29"/>
        <end position="102"/>
    </location>
</feature>
<dbReference type="InterPro" id="IPR036388">
    <property type="entry name" value="WH-like_DNA-bd_sf"/>
</dbReference>
<dbReference type="InterPro" id="IPR005149">
    <property type="entry name" value="Tscrpt_reg_PadR_N"/>
</dbReference>
<dbReference type="Gene3D" id="1.10.10.10">
    <property type="entry name" value="Winged helix-like DNA-binding domain superfamily/Winged helix DNA-binding domain"/>
    <property type="match status" value="1"/>
</dbReference>